<name>A0A0F9RSH5_9ZZZZ</name>
<dbReference type="AlphaFoldDB" id="A0A0F9RSH5"/>
<evidence type="ECO:0000313" key="1">
    <source>
        <dbReference type="EMBL" id="KKN27936.1"/>
    </source>
</evidence>
<protein>
    <submittedName>
        <fullName evidence="1">Uncharacterized protein</fullName>
    </submittedName>
</protein>
<gene>
    <name evidence="1" type="ORF">LCGC14_0859260</name>
</gene>
<comment type="caution">
    <text evidence="1">The sequence shown here is derived from an EMBL/GenBank/DDBJ whole genome shotgun (WGS) entry which is preliminary data.</text>
</comment>
<dbReference type="EMBL" id="LAZR01002603">
    <property type="protein sequence ID" value="KKN27936.1"/>
    <property type="molecule type" value="Genomic_DNA"/>
</dbReference>
<reference evidence="1" key="1">
    <citation type="journal article" date="2015" name="Nature">
        <title>Complex archaea that bridge the gap between prokaryotes and eukaryotes.</title>
        <authorList>
            <person name="Spang A."/>
            <person name="Saw J.H."/>
            <person name="Jorgensen S.L."/>
            <person name="Zaremba-Niedzwiedzka K."/>
            <person name="Martijn J."/>
            <person name="Lind A.E."/>
            <person name="van Eijk R."/>
            <person name="Schleper C."/>
            <person name="Guy L."/>
            <person name="Ettema T.J."/>
        </authorList>
    </citation>
    <scope>NUCLEOTIDE SEQUENCE</scope>
</reference>
<feature type="non-terminal residue" evidence="1">
    <location>
        <position position="139"/>
    </location>
</feature>
<sequence length="139" mass="14766">MTRGPRELGDKVTVSTVAGASPKAYPLAAVPNNYSYDDVSDQPEAQPNQPLSVPLSFHGGLAYSTYNQRQAGAFINNGMLVHEPNIIRPPIASTTVTLSSNLDPPTYYFETVVNDGGADDGQPVLYALVQVTAEANSVI</sequence>
<proteinExistence type="predicted"/>
<accession>A0A0F9RSH5</accession>
<organism evidence="1">
    <name type="scientific">marine sediment metagenome</name>
    <dbReference type="NCBI Taxonomy" id="412755"/>
    <lineage>
        <taxon>unclassified sequences</taxon>
        <taxon>metagenomes</taxon>
        <taxon>ecological metagenomes</taxon>
    </lineage>
</organism>